<dbReference type="Proteomes" id="UP000315908">
    <property type="component" value="Unassembled WGS sequence"/>
</dbReference>
<protein>
    <submittedName>
        <fullName evidence="3">RND family efflux transporter MFP subunit</fullName>
    </submittedName>
</protein>
<evidence type="ECO:0000313" key="3">
    <source>
        <dbReference type="EMBL" id="TWI13065.1"/>
    </source>
</evidence>
<dbReference type="Gene3D" id="2.40.30.170">
    <property type="match status" value="1"/>
</dbReference>
<dbReference type="PROSITE" id="PS51257">
    <property type="entry name" value="PROKAR_LIPOPROTEIN"/>
    <property type="match status" value="1"/>
</dbReference>
<evidence type="ECO:0000313" key="4">
    <source>
        <dbReference type="Proteomes" id="UP000315908"/>
    </source>
</evidence>
<dbReference type="AlphaFoldDB" id="A0A562LZG9"/>
<comment type="caution">
    <text evidence="3">The sequence shown here is derived from an EMBL/GenBank/DDBJ whole genome shotgun (WGS) entry which is preliminary data.</text>
</comment>
<dbReference type="SUPFAM" id="SSF111369">
    <property type="entry name" value="HlyD-like secretion proteins"/>
    <property type="match status" value="1"/>
</dbReference>
<dbReference type="InterPro" id="IPR058647">
    <property type="entry name" value="BSH_CzcB-like"/>
</dbReference>
<dbReference type="EMBL" id="VLKR01000059">
    <property type="protein sequence ID" value="TWI13065.1"/>
    <property type="molecule type" value="Genomic_DNA"/>
</dbReference>
<sequence>MKLIKLIATGGFILILSSCSQTNSKQELPHQGDIIPVKVLDLSSLESNNSISASGLIGTENETKYSFKIQGIINSIFVEEGQFFKKGELLAVLNATEISAGVSQNQLNVDKAERDYHRALSLYKDSVFTLEQLQNFKTILDVSKKSQESINFNAQYSKIYATSDGFVSQKLANVGEIVNPGTPILAINETSLNENYVLKVGVNDLEWAKIKIGQKASITIDGFGDNQFKAFVFRKSQISDLGQGSFQIELKLKLGDIKPAVGMFGKALIYTDATEYNIVIPYSSLVEIDGNKGFIFTPSGTNKVRKVPIVISHFDSKYVYLVVP</sequence>
<reference evidence="3 4" key="1">
    <citation type="journal article" date="2015" name="Stand. Genomic Sci.">
        <title>Genomic Encyclopedia of Bacterial and Archaeal Type Strains, Phase III: the genomes of soil and plant-associated and newly described type strains.</title>
        <authorList>
            <person name="Whitman W.B."/>
            <person name="Woyke T."/>
            <person name="Klenk H.P."/>
            <person name="Zhou Y."/>
            <person name="Lilburn T.G."/>
            <person name="Beck B.J."/>
            <person name="De Vos P."/>
            <person name="Vandamme P."/>
            <person name="Eisen J.A."/>
            <person name="Garrity G."/>
            <person name="Hugenholtz P."/>
            <person name="Kyrpides N.C."/>
        </authorList>
    </citation>
    <scope>NUCLEOTIDE SEQUENCE [LARGE SCALE GENOMIC DNA]</scope>
    <source>
        <strain evidence="3 4">CGMCC 1.6855</strain>
    </source>
</reference>
<gene>
    <name evidence="3" type="ORF">IQ31_05503</name>
</gene>
<dbReference type="InterPro" id="IPR006143">
    <property type="entry name" value="RND_pump_MFP"/>
</dbReference>
<dbReference type="PANTHER" id="PTHR30469">
    <property type="entry name" value="MULTIDRUG RESISTANCE PROTEIN MDTA"/>
    <property type="match status" value="1"/>
</dbReference>
<name>A0A562LZG9_9SPHI</name>
<dbReference type="GO" id="GO:0015562">
    <property type="term" value="F:efflux transmembrane transporter activity"/>
    <property type="evidence" value="ECO:0007669"/>
    <property type="project" value="TreeGrafter"/>
</dbReference>
<proteinExistence type="inferred from homology"/>
<accession>A0A562LZG9</accession>
<evidence type="ECO:0000259" key="2">
    <source>
        <dbReference type="Pfam" id="PF25973"/>
    </source>
</evidence>
<dbReference type="PANTHER" id="PTHR30469:SF15">
    <property type="entry name" value="HLYD FAMILY OF SECRETION PROTEINS"/>
    <property type="match status" value="1"/>
</dbReference>
<dbReference type="Pfam" id="PF25973">
    <property type="entry name" value="BSH_CzcB"/>
    <property type="match status" value="1"/>
</dbReference>
<dbReference type="OrthoDB" id="9798190at2"/>
<dbReference type="RefSeq" id="WP_145331371.1">
    <property type="nucleotide sequence ID" value="NZ_VLKR01000059.1"/>
</dbReference>
<dbReference type="Gene3D" id="2.40.50.100">
    <property type="match status" value="1"/>
</dbReference>
<dbReference type="NCBIfam" id="TIGR01730">
    <property type="entry name" value="RND_mfp"/>
    <property type="match status" value="1"/>
</dbReference>
<organism evidence="3 4">
    <name type="scientific">Sphingobacterium siyangense</name>
    <dbReference type="NCBI Taxonomy" id="459529"/>
    <lineage>
        <taxon>Bacteria</taxon>
        <taxon>Pseudomonadati</taxon>
        <taxon>Bacteroidota</taxon>
        <taxon>Sphingobacteriia</taxon>
        <taxon>Sphingobacteriales</taxon>
        <taxon>Sphingobacteriaceae</taxon>
        <taxon>Sphingobacterium</taxon>
    </lineage>
</organism>
<comment type="similarity">
    <text evidence="1">Belongs to the membrane fusion protein (MFP) (TC 8.A.1) family.</text>
</comment>
<dbReference type="GO" id="GO:1990281">
    <property type="term" value="C:efflux pump complex"/>
    <property type="evidence" value="ECO:0007669"/>
    <property type="project" value="TreeGrafter"/>
</dbReference>
<feature type="domain" description="CzcB-like barrel-sandwich hybrid" evidence="2">
    <location>
        <begin position="68"/>
        <end position="187"/>
    </location>
</feature>
<evidence type="ECO:0000256" key="1">
    <source>
        <dbReference type="ARBA" id="ARBA00009477"/>
    </source>
</evidence>